<proteinExistence type="predicted"/>
<accession>A0A9P7RPS2</accession>
<dbReference type="GeneID" id="66071816"/>
<keyword evidence="3" id="KW-1185">Reference proteome</keyword>
<reference evidence="2" key="1">
    <citation type="journal article" date="2021" name="Genome Biol. Evol.">
        <title>The assembled and annotated genome of the fairy-ring fungus Marasmius oreades.</title>
        <authorList>
            <person name="Hiltunen M."/>
            <person name="Ament-Velasquez S.L."/>
            <person name="Johannesson H."/>
        </authorList>
    </citation>
    <scope>NUCLEOTIDE SEQUENCE</scope>
    <source>
        <strain evidence="2">03SP1</strain>
    </source>
</reference>
<evidence type="ECO:0000313" key="2">
    <source>
        <dbReference type="EMBL" id="KAG7086818.1"/>
    </source>
</evidence>
<evidence type="ECO:0000256" key="1">
    <source>
        <dbReference type="SAM" id="MobiDB-lite"/>
    </source>
</evidence>
<gene>
    <name evidence="2" type="ORF">E1B28_002740</name>
</gene>
<feature type="compositionally biased region" description="Acidic residues" evidence="1">
    <location>
        <begin position="263"/>
        <end position="279"/>
    </location>
</feature>
<comment type="caution">
    <text evidence="2">The sequence shown here is derived from an EMBL/GenBank/DDBJ whole genome shotgun (WGS) entry which is preliminary data.</text>
</comment>
<dbReference type="AlphaFoldDB" id="A0A9P7RPS2"/>
<dbReference type="Proteomes" id="UP001049176">
    <property type="component" value="Chromosome 10"/>
</dbReference>
<protein>
    <submittedName>
        <fullName evidence="2">Uncharacterized protein</fullName>
    </submittedName>
</protein>
<sequence length="294" mass="33708">MEHEAKLLRDAQHLEEVLNIPPGERWEKGSVEWRNAEKLVNESEFQQTLSQLEGLVTARIFELSRMNVAGTGYKMRQHLSHALKSRSKAIENALERYNAAAAALGRRQLKWKEVVDCTFLAEFDLLKDAREDVRDKPWAIPANRELATAFFKYARAEETLPRLHNEIKSLVTWMKEETEYLKGMELYYRPHYPQLCHQIHIHRLQRGRFFDLHHMRLNNIKQLPGFNPQHCTFFQPGRGLKRPLVPGGEVGACNDEGLVGEDNGGEDSGESEGDEEECEAYEAAETVLGILTGI</sequence>
<dbReference type="OrthoDB" id="2676448at2759"/>
<name>A0A9P7RPS2_9AGAR</name>
<dbReference type="RefSeq" id="XP_043003289.1">
    <property type="nucleotide sequence ID" value="XM_043160717.1"/>
</dbReference>
<dbReference type="EMBL" id="CM032190">
    <property type="protein sequence ID" value="KAG7086818.1"/>
    <property type="molecule type" value="Genomic_DNA"/>
</dbReference>
<evidence type="ECO:0000313" key="3">
    <source>
        <dbReference type="Proteomes" id="UP001049176"/>
    </source>
</evidence>
<organism evidence="2 3">
    <name type="scientific">Marasmius oreades</name>
    <name type="common">fairy-ring Marasmius</name>
    <dbReference type="NCBI Taxonomy" id="181124"/>
    <lineage>
        <taxon>Eukaryota</taxon>
        <taxon>Fungi</taxon>
        <taxon>Dikarya</taxon>
        <taxon>Basidiomycota</taxon>
        <taxon>Agaricomycotina</taxon>
        <taxon>Agaricomycetes</taxon>
        <taxon>Agaricomycetidae</taxon>
        <taxon>Agaricales</taxon>
        <taxon>Marasmiineae</taxon>
        <taxon>Marasmiaceae</taxon>
        <taxon>Marasmius</taxon>
    </lineage>
</organism>
<feature type="region of interest" description="Disordered" evidence="1">
    <location>
        <begin position="255"/>
        <end position="279"/>
    </location>
</feature>